<proteinExistence type="predicted"/>
<sequence>MPNPYFRFKQFVIYQDRCAMKVTTDACLFGAWVVSHMPEAAETVLDVGAGTGLLALMIAQAGSRLIDAIEIQEADHEQAGENIAQSGFHAGVRLIQGNVLEYAFDRTYDVIVSNPPFYEGDLKGGQLNKNIAHHSDALSLPELLSFIRKQLDADGRFFLLLPVKRAQELFGRLEISGLFINHCCYVHQTEKHPAFRIMVEGALRKRSFREERIVIRKENEYTPEFKALLQPYYLHL</sequence>
<dbReference type="PROSITE" id="PS00092">
    <property type="entry name" value="N6_MTASE"/>
    <property type="match status" value="1"/>
</dbReference>
<dbReference type="Pfam" id="PF05175">
    <property type="entry name" value="MTS"/>
    <property type="match status" value="1"/>
</dbReference>
<keyword evidence="4" id="KW-0808">Transferase</keyword>
<dbReference type="InterPro" id="IPR002052">
    <property type="entry name" value="DNA_methylase_N6_adenine_CS"/>
</dbReference>
<dbReference type="GO" id="GO:0008170">
    <property type="term" value="F:N-methyltransferase activity"/>
    <property type="evidence" value="ECO:0007669"/>
    <property type="project" value="UniProtKB-ARBA"/>
</dbReference>
<evidence type="ECO:0000259" key="3">
    <source>
        <dbReference type="Pfam" id="PF05175"/>
    </source>
</evidence>
<dbReference type="InterPro" id="IPR050210">
    <property type="entry name" value="tRNA_Adenine-N(6)_MTase"/>
</dbReference>
<dbReference type="SUPFAM" id="SSF53335">
    <property type="entry name" value="S-adenosyl-L-methionine-dependent methyltransferases"/>
    <property type="match status" value="1"/>
</dbReference>
<dbReference type="GO" id="GO:0008757">
    <property type="term" value="F:S-adenosylmethionine-dependent methyltransferase activity"/>
    <property type="evidence" value="ECO:0007669"/>
    <property type="project" value="UniProtKB-ARBA"/>
</dbReference>
<feature type="domain" description="Methyltransferase small" evidence="3">
    <location>
        <begin position="33"/>
        <end position="134"/>
    </location>
</feature>
<dbReference type="CDD" id="cd02440">
    <property type="entry name" value="AdoMet_MTases"/>
    <property type="match status" value="1"/>
</dbReference>
<dbReference type="Proteomes" id="UP000198757">
    <property type="component" value="Unassembled WGS sequence"/>
</dbReference>
<dbReference type="EMBL" id="FMZO01000002">
    <property type="protein sequence ID" value="SDC40058.1"/>
    <property type="molecule type" value="Genomic_DNA"/>
</dbReference>
<protein>
    <submittedName>
        <fullName evidence="4">tRNA1Val (Adenine37-N6)-methyltransferase</fullName>
    </submittedName>
</protein>
<organism evidence="4 5">
    <name type="scientific">Niabella drilacis (strain DSM 25811 / CCM 8410 / CCUG 62505 / LMG 26954 / E90)</name>
    <dbReference type="NCBI Taxonomy" id="1285928"/>
    <lineage>
        <taxon>Bacteria</taxon>
        <taxon>Pseudomonadati</taxon>
        <taxon>Bacteroidota</taxon>
        <taxon>Chitinophagia</taxon>
        <taxon>Chitinophagales</taxon>
        <taxon>Chitinophagaceae</taxon>
        <taxon>Niabella</taxon>
    </lineage>
</organism>
<keyword evidence="2" id="KW-0949">S-adenosyl-L-methionine</keyword>
<reference evidence="5" key="1">
    <citation type="submission" date="2016-10" db="EMBL/GenBank/DDBJ databases">
        <authorList>
            <person name="Varghese N."/>
            <person name="Submissions S."/>
        </authorList>
    </citation>
    <scope>NUCLEOTIDE SEQUENCE [LARGE SCALE GENOMIC DNA]</scope>
    <source>
        <strain evidence="5">DSM 25811 / CCM 8410 / LMG 26954 / E90</strain>
    </source>
</reference>
<dbReference type="AlphaFoldDB" id="A0A1G6LA66"/>
<dbReference type="PANTHER" id="PTHR47739">
    <property type="entry name" value="TRNA1(VAL) (ADENINE(37)-N6)-METHYLTRANSFERASE"/>
    <property type="match status" value="1"/>
</dbReference>
<dbReference type="OrthoDB" id="5383291at2"/>
<dbReference type="GO" id="GO:0032259">
    <property type="term" value="P:methylation"/>
    <property type="evidence" value="ECO:0007669"/>
    <property type="project" value="UniProtKB-KW"/>
</dbReference>
<dbReference type="InterPro" id="IPR029063">
    <property type="entry name" value="SAM-dependent_MTases_sf"/>
</dbReference>
<dbReference type="GO" id="GO:0003676">
    <property type="term" value="F:nucleic acid binding"/>
    <property type="evidence" value="ECO:0007669"/>
    <property type="project" value="InterPro"/>
</dbReference>
<evidence type="ECO:0000313" key="5">
    <source>
        <dbReference type="Proteomes" id="UP000198757"/>
    </source>
</evidence>
<dbReference type="STRING" id="1285928.SAMN04487894_102276"/>
<dbReference type="PANTHER" id="PTHR47739:SF1">
    <property type="entry name" value="TRNA1(VAL) (ADENINE(37)-N6)-METHYLTRANSFERASE"/>
    <property type="match status" value="1"/>
</dbReference>
<name>A0A1G6LA66_NIADE</name>
<dbReference type="RefSeq" id="WP_090388898.1">
    <property type="nucleotide sequence ID" value="NZ_FMZO01000002.1"/>
</dbReference>
<gene>
    <name evidence="4" type="ORF">SAMN04487894_102276</name>
</gene>
<keyword evidence="5" id="KW-1185">Reference proteome</keyword>
<evidence type="ECO:0000313" key="4">
    <source>
        <dbReference type="EMBL" id="SDC40058.1"/>
    </source>
</evidence>
<keyword evidence="1 4" id="KW-0489">Methyltransferase</keyword>
<accession>A0A1G6LA66</accession>
<evidence type="ECO:0000256" key="1">
    <source>
        <dbReference type="ARBA" id="ARBA00022603"/>
    </source>
</evidence>
<dbReference type="InterPro" id="IPR007848">
    <property type="entry name" value="Small_mtfrase_dom"/>
</dbReference>
<dbReference type="Gene3D" id="3.40.50.150">
    <property type="entry name" value="Vaccinia Virus protein VP39"/>
    <property type="match status" value="1"/>
</dbReference>
<evidence type="ECO:0000256" key="2">
    <source>
        <dbReference type="ARBA" id="ARBA00022691"/>
    </source>
</evidence>